<dbReference type="PANTHER" id="PTHR31118:SF12">
    <property type="entry name" value="CYCLASE-LIKE PROTEIN 2"/>
    <property type="match status" value="1"/>
</dbReference>
<name>A0A8S3YSK9_9EUPU</name>
<dbReference type="EMBL" id="CAJHNH020000555">
    <property type="protein sequence ID" value="CAG5118445.1"/>
    <property type="molecule type" value="Genomic_DNA"/>
</dbReference>
<organism evidence="4 5">
    <name type="scientific">Candidula unifasciata</name>
    <dbReference type="NCBI Taxonomy" id="100452"/>
    <lineage>
        <taxon>Eukaryota</taxon>
        <taxon>Metazoa</taxon>
        <taxon>Spiralia</taxon>
        <taxon>Lophotrochozoa</taxon>
        <taxon>Mollusca</taxon>
        <taxon>Gastropoda</taxon>
        <taxon>Heterobranchia</taxon>
        <taxon>Euthyneura</taxon>
        <taxon>Panpulmonata</taxon>
        <taxon>Eupulmonata</taxon>
        <taxon>Stylommatophora</taxon>
        <taxon>Helicina</taxon>
        <taxon>Helicoidea</taxon>
        <taxon>Geomitridae</taxon>
        <taxon>Candidula</taxon>
    </lineage>
</organism>
<protein>
    <submittedName>
        <fullName evidence="4">Uncharacterized protein</fullName>
    </submittedName>
</protein>
<proteinExistence type="inferred from homology"/>
<keyword evidence="2" id="KW-1133">Transmembrane helix</keyword>
<evidence type="ECO:0000256" key="2">
    <source>
        <dbReference type="SAM" id="Phobius"/>
    </source>
</evidence>
<reference evidence="4" key="1">
    <citation type="submission" date="2021-04" db="EMBL/GenBank/DDBJ databases">
        <authorList>
            <consortium name="Molecular Ecology Group"/>
        </authorList>
    </citation>
    <scope>NUCLEOTIDE SEQUENCE</scope>
</reference>
<evidence type="ECO:0000256" key="3">
    <source>
        <dbReference type="SAM" id="SignalP"/>
    </source>
</evidence>
<dbReference type="Pfam" id="PF04199">
    <property type="entry name" value="Cyclase"/>
    <property type="match status" value="1"/>
</dbReference>
<keyword evidence="2" id="KW-0812">Transmembrane</keyword>
<dbReference type="SUPFAM" id="SSF102198">
    <property type="entry name" value="Putative cyclase"/>
    <property type="match status" value="1"/>
</dbReference>
<comment type="caution">
    <text evidence="4">The sequence shown here is derived from an EMBL/GenBank/DDBJ whole genome shotgun (WGS) entry which is preliminary data.</text>
</comment>
<evidence type="ECO:0000256" key="1">
    <source>
        <dbReference type="ARBA" id="ARBA00007865"/>
    </source>
</evidence>
<gene>
    <name evidence="4" type="ORF">CUNI_LOCUS4003</name>
</gene>
<dbReference type="Proteomes" id="UP000678393">
    <property type="component" value="Unassembled WGS sequence"/>
</dbReference>
<dbReference type="Gene3D" id="3.50.30.50">
    <property type="entry name" value="Putative cyclase"/>
    <property type="match status" value="2"/>
</dbReference>
<dbReference type="OrthoDB" id="7108654at2759"/>
<evidence type="ECO:0000313" key="5">
    <source>
        <dbReference type="Proteomes" id="UP000678393"/>
    </source>
</evidence>
<dbReference type="GO" id="GO:0019441">
    <property type="term" value="P:L-tryptophan catabolic process to kynurenine"/>
    <property type="evidence" value="ECO:0007669"/>
    <property type="project" value="InterPro"/>
</dbReference>
<dbReference type="InterPro" id="IPR007325">
    <property type="entry name" value="KFase/CYL"/>
</dbReference>
<feature type="signal peptide" evidence="3">
    <location>
        <begin position="1"/>
        <end position="20"/>
    </location>
</feature>
<feature type="transmembrane region" description="Helical" evidence="2">
    <location>
        <begin position="231"/>
        <end position="251"/>
    </location>
</feature>
<dbReference type="GO" id="GO:0004061">
    <property type="term" value="F:arylformamidase activity"/>
    <property type="evidence" value="ECO:0007669"/>
    <property type="project" value="InterPro"/>
</dbReference>
<dbReference type="AlphaFoldDB" id="A0A8S3YSK9"/>
<dbReference type="InterPro" id="IPR037175">
    <property type="entry name" value="KFase_sf"/>
</dbReference>
<feature type="chain" id="PRO_5035874066" evidence="3">
    <location>
        <begin position="21"/>
        <end position="252"/>
    </location>
</feature>
<sequence length="252" mass="27646">MTLTCCSILILGLSIIVGSGSQEFSVVDLTHELNADTVYWPGNPGFLFTILNRGPTPGGYWYESNKFETSEHGGTHLDAPAHFAEGKWRVHEIPAERLVGYGVVINVIDCVVENPDYRLKYFFLFFFSGFHPDAIDWLIQYRNISMIGVDTPSTDYGQSKTFDTHQRMAKAGIIGLENVNNLDKIPPSGSTIFVGVIKLFDGSGGPVRILALTGRKAEPACNCPLSGRNSGVSLSGCFLVLVVSMLFLSWMI</sequence>
<accession>A0A8S3YSK9</accession>
<keyword evidence="5" id="KW-1185">Reference proteome</keyword>
<keyword evidence="3" id="KW-0732">Signal</keyword>
<evidence type="ECO:0000313" key="4">
    <source>
        <dbReference type="EMBL" id="CAG5118445.1"/>
    </source>
</evidence>
<comment type="similarity">
    <text evidence="1">Belongs to the Cyclase 1 superfamily.</text>
</comment>
<keyword evidence="2" id="KW-0472">Membrane</keyword>
<dbReference type="PANTHER" id="PTHR31118">
    <property type="entry name" value="CYCLASE-LIKE PROTEIN 2"/>
    <property type="match status" value="1"/>
</dbReference>